<sequence>MFLRLAFSSLSTGNTVALDVHLACPHKAGLDTALGVAGHYVQHIILESTFMCGWDQSPIDPRRAGSGQTGQTKLVGVKYRDGWDENAKPMEVVTEYRYCKDPAL</sequence>
<reference evidence="1" key="1">
    <citation type="journal article" date="2023" name="G3 (Bethesda)">
        <title>A reference genome for the long-term kleptoplast-retaining sea slug Elysia crispata morphotype clarki.</title>
        <authorList>
            <person name="Eastman K.E."/>
            <person name="Pendleton A.L."/>
            <person name="Shaikh M.A."/>
            <person name="Suttiyut T."/>
            <person name="Ogas R."/>
            <person name="Tomko P."/>
            <person name="Gavelis G."/>
            <person name="Widhalm J.R."/>
            <person name="Wisecaver J.H."/>
        </authorList>
    </citation>
    <scope>NUCLEOTIDE SEQUENCE</scope>
    <source>
        <strain evidence="1">ECLA1</strain>
    </source>
</reference>
<dbReference type="AlphaFoldDB" id="A0AAE0ZQK3"/>
<evidence type="ECO:0000313" key="1">
    <source>
        <dbReference type="EMBL" id="KAK3772812.1"/>
    </source>
</evidence>
<gene>
    <name evidence="1" type="ORF">RRG08_004655</name>
</gene>
<proteinExistence type="predicted"/>
<keyword evidence="2" id="KW-1185">Reference proteome</keyword>
<evidence type="ECO:0000313" key="2">
    <source>
        <dbReference type="Proteomes" id="UP001283361"/>
    </source>
</evidence>
<organism evidence="1 2">
    <name type="scientific">Elysia crispata</name>
    <name type="common">lettuce slug</name>
    <dbReference type="NCBI Taxonomy" id="231223"/>
    <lineage>
        <taxon>Eukaryota</taxon>
        <taxon>Metazoa</taxon>
        <taxon>Spiralia</taxon>
        <taxon>Lophotrochozoa</taxon>
        <taxon>Mollusca</taxon>
        <taxon>Gastropoda</taxon>
        <taxon>Heterobranchia</taxon>
        <taxon>Euthyneura</taxon>
        <taxon>Panpulmonata</taxon>
        <taxon>Sacoglossa</taxon>
        <taxon>Placobranchoidea</taxon>
        <taxon>Plakobranchidae</taxon>
        <taxon>Elysia</taxon>
    </lineage>
</organism>
<name>A0AAE0ZQK3_9GAST</name>
<accession>A0AAE0ZQK3</accession>
<protein>
    <submittedName>
        <fullName evidence="1">Uncharacterized protein</fullName>
    </submittedName>
</protein>
<comment type="caution">
    <text evidence="1">The sequence shown here is derived from an EMBL/GenBank/DDBJ whole genome shotgun (WGS) entry which is preliminary data.</text>
</comment>
<dbReference type="EMBL" id="JAWDGP010003598">
    <property type="protein sequence ID" value="KAK3772812.1"/>
    <property type="molecule type" value="Genomic_DNA"/>
</dbReference>
<dbReference type="Proteomes" id="UP001283361">
    <property type="component" value="Unassembled WGS sequence"/>
</dbReference>